<dbReference type="EMBL" id="CAJVPI010001328">
    <property type="protein sequence ID" value="CAG8607374.1"/>
    <property type="molecule type" value="Genomic_DNA"/>
</dbReference>
<evidence type="ECO:0000259" key="2">
    <source>
        <dbReference type="PROSITE" id="PS50003"/>
    </source>
</evidence>
<accession>A0A9N9GHY8</accession>
<evidence type="ECO:0000313" key="5">
    <source>
        <dbReference type="Proteomes" id="UP000789739"/>
    </source>
</evidence>
<dbReference type="InterPro" id="IPR011993">
    <property type="entry name" value="PH-like_dom_sf"/>
</dbReference>
<name>A0A9N9GHY8_9GLOM</name>
<sequence>MIAKNNANPNWGTEITNVKFPLPDTATYKQTFYDGINTKNDHDSSATSTNTTYENRIELIDNNSPVIETEQLNNNRLHPIESTPSVKFKIDDRLSLVDVLPKTHLSVSRDENISNKTNIKRTGSMPSFSATKVSGTKPDALSVSNQFRHKRRHTMVSNLTETPIQYLERMRYTLSKPELITLLAKSEDVFHEAVLRTYMDLFDFCGDPIDLALRKFLMDCCLPKETQQIDRMMEAFAKQYHECNPALFPSQDTAYLLAFSLLMLHTDAFNESMFASPSDLIQSKAKRVERSKNNPYYVIQNKVATEFTPCIKDTVPKENPFSYKGTLPDLDIDYLRKGFTSACTIRITGIPARQETFNPTASVIRPLQGEAGTFLLNITKAGRLFRKIDLVEGGKRATGFGRRWKQFGIILSGSQLMFFKDVVRFDSKMADFRDTERSAKCPVLKPDVILMTADSVALYDNSYTKRSNAFRLVCSKGYQYLFQAESEQEMNDWITKINYAATFKTAGIKMRHIRSSSPEKGKQRKWERKNNIQPFFDYQNGSHFEHGTSDTMSDTFGRSEVLKSKMEDLKGKIITHTSQLHQDIRSVNNLAIMIPYKVATRDCITQTTITISNRIKATFLELSKLLCYHEILEKDLRATMKEDANCWVKSKKLVRRSTQNIKSGSFQGTKSELFKYNTIRDSYPHSASSNSLPFLDLQSSKSAESDHASSSDETTSGMYNHVRNSSPTLPTKFKGETLSFAEVTFEEVHDRDKEESSGECGEGSIEEFLSAEES</sequence>
<dbReference type="InterPro" id="IPR035999">
    <property type="entry name" value="Sec7_dom_sf"/>
</dbReference>
<evidence type="ECO:0000256" key="1">
    <source>
        <dbReference type="SAM" id="MobiDB-lite"/>
    </source>
</evidence>
<keyword evidence="5" id="KW-1185">Reference proteome</keyword>
<dbReference type="Pfam" id="PF15410">
    <property type="entry name" value="PH_9"/>
    <property type="match status" value="1"/>
</dbReference>
<dbReference type="GO" id="GO:0032012">
    <property type="term" value="P:regulation of ARF protein signal transduction"/>
    <property type="evidence" value="ECO:0007669"/>
    <property type="project" value="InterPro"/>
</dbReference>
<dbReference type="SMART" id="SM00233">
    <property type="entry name" value="PH"/>
    <property type="match status" value="1"/>
</dbReference>
<dbReference type="PROSITE" id="PS50003">
    <property type="entry name" value="PH_DOMAIN"/>
    <property type="match status" value="1"/>
</dbReference>
<dbReference type="InterPro" id="IPR023394">
    <property type="entry name" value="Sec7_C_sf"/>
</dbReference>
<dbReference type="PROSITE" id="PS50190">
    <property type="entry name" value="SEC7"/>
    <property type="match status" value="1"/>
</dbReference>
<feature type="region of interest" description="Disordered" evidence="1">
    <location>
        <begin position="745"/>
        <end position="774"/>
    </location>
</feature>
<dbReference type="PANTHER" id="PTHR10663:SF405">
    <property type="entry name" value="ARF GUANINE NUCLEOTIDE EXCHANGE FACTOR SYT1"/>
    <property type="match status" value="1"/>
</dbReference>
<proteinExistence type="predicted"/>
<feature type="domain" description="PH" evidence="2">
    <location>
        <begin position="377"/>
        <end position="502"/>
    </location>
</feature>
<protein>
    <submittedName>
        <fullName evidence="4">7640_t:CDS:1</fullName>
    </submittedName>
</protein>
<dbReference type="PANTHER" id="PTHR10663">
    <property type="entry name" value="GUANYL-NUCLEOTIDE EXCHANGE FACTOR"/>
    <property type="match status" value="1"/>
</dbReference>
<dbReference type="SUPFAM" id="SSF48425">
    <property type="entry name" value="Sec7 domain"/>
    <property type="match status" value="1"/>
</dbReference>
<evidence type="ECO:0000259" key="3">
    <source>
        <dbReference type="PROSITE" id="PS50190"/>
    </source>
</evidence>
<feature type="region of interest" description="Disordered" evidence="1">
    <location>
        <begin position="702"/>
        <end position="733"/>
    </location>
</feature>
<comment type="caution">
    <text evidence="4">The sequence shown here is derived from an EMBL/GenBank/DDBJ whole genome shotgun (WGS) entry which is preliminary data.</text>
</comment>
<gene>
    <name evidence="4" type="ORF">PBRASI_LOCUS7977</name>
</gene>
<dbReference type="Pfam" id="PF01369">
    <property type="entry name" value="Sec7"/>
    <property type="match status" value="1"/>
</dbReference>
<organism evidence="4 5">
    <name type="scientific">Paraglomus brasilianum</name>
    <dbReference type="NCBI Taxonomy" id="144538"/>
    <lineage>
        <taxon>Eukaryota</taxon>
        <taxon>Fungi</taxon>
        <taxon>Fungi incertae sedis</taxon>
        <taxon>Mucoromycota</taxon>
        <taxon>Glomeromycotina</taxon>
        <taxon>Glomeromycetes</taxon>
        <taxon>Paraglomerales</taxon>
        <taxon>Paraglomeraceae</taxon>
        <taxon>Paraglomus</taxon>
    </lineage>
</organism>
<feature type="compositionally biased region" description="Basic and acidic residues" evidence="1">
    <location>
        <begin position="746"/>
        <end position="756"/>
    </location>
</feature>
<dbReference type="InterPro" id="IPR041681">
    <property type="entry name" value="PH_9"/>
</dbReference>
<reference evidence="4" key="1">
    <citation type="submission" date="2021-06" db="EMBL/GenBank/DDBJ databases">
        <authorList>
            <person name="Kallberg Y."/>
            <person name="Tangrot J."/>
            <person name="Rosling A."/>
        </authorList>
    </citation>
    <scope>NUCLEOTIDE SEQUENCE</scope>
    <source>
        <strain evidence="4">BR232B</strain>
    </source>
</reference>
<evidence type="ECO:0000313" key="4">
    <source>
        <dbReference type="EMBL" id="CAG8607374.1"/>
    </source>
</evidence>
<dbReference type="Proteomes" id="UP000789739">
    <property type="component" value="Unassembled WGS sequence"/>
</dbReference>
<dbReference type="InterPro" id="IPR001849">
    <property type="entry name" value="PH_domain"/>
</dbReference>
<feature type="domain" description="SEC7" evidence="3">
    <location>
        <begin position="146"/>
        <end position="318"/>
    </location>
</feature>
<dbReference type="InterPro" id="IPR000904">
    <property type="entry name" value="Sec7_dom"/>
</dbReference>
<dbReference type="AlphaFoldDB" id="A0A9N9GHY8"/>
<dbReference type="SUPFAM" id="SSF50729">
    <property type="entry name" value="PH domain-like"/>
    <property type="match status" value="1"/>
</dbReference>
<dbReference type="Gene3D" id="1.10.1000.11">
    <property type="entry name" value="Arf Nucleotide-binding Site Opener,domain 2"/>
    <property type="match status" value="1"/>
</dbReference>
<feature type="compositionally biased region" description="Low complexity" evidence="1">
    <location>
        <begin position="758"/>
        <end position="767"/>
    </location>
</feature>
<dbReference type="SMART" id="SM00222">
    <property type="entry name" value="Sec7"/>
    <property type="match status" value="1"/>
</dbReference>
<dbReference type="Gene3D" id="2.30.29.30">
    <property type="entry name" value="Pleckstrin-homology domain (PH domain)/Phosphotyrosine-binding domain (PTB)"/>
    <property type="match status" value="1"/>
</dbReference>
<dbReference type="OrthoDB" id="430364at2759"/>
<dbReference type="GO" id="GO:0005085">
    <property type="term" value="F:guanyl-nucleotide exchange factor activity"/>
    <property type="evidence" value="ECO:0007669"/>
    <property type="project" value="InterPro"/>
</dbReference>